<proteinExistence type="predicted"/>
<dbReference type="InParanoid" id="A0A061E4M0"/>
<keyword evidence="2" id="KW-1185">Reference proteome</keyword>
<evidence type="ECO:0000313" key="2">
    <source>
        <dbReference type="Proteomes" id="UP000026915"/>
    </source>
</evidence>
<organism evidence="1 2">
    <name type="scientific">Theobroma cacao</name>
    <name type="common">Cacao</name>
    <name type="synonym">Cocoa</name>
    <dbReference type="NCBI Taxonomy" id="3641"/>
    <lineage>
        <taxon>Eukaryota</taxon>
        <taxon>Viridiplantae</taxon>
        <taxon>Streptophyta</taxon>
        <taxon>Embryophyta</taxon>
        <taxon>Tracheophyta</taxon>
        <taxon>Spermatophyta</taxon>
        <taxon>Magnoliopsida</taxon>
        <taxon>eudicotyledons</taxon>
        <taxon>Gunneridae</taxon>
        <taxon>Pentapetalae</taxon>
        <taxon>rosids</taxon>
        <taxon>malvids</taxon>
        <taxon>Malvales</taxon>
        <taxon>Malvaceae</taxon>
        <taxon>Byttnerioideae</taxon>
        <taxon>Theobroma</taxon>
    </lineage>
</organism>
<sequence>MKDKDGGTKGFRVHCLRGGYGGWMRKSVVLRVLFICQGKGSGFCWMELLGRKNEGGGLRVMGYQLLGFIA</sequence>
<dbReference type="HOGENOM" id="CLU_2762949_0_0_1"/>
<reference evidence="1 2" key="1">
    <citation type="journal article" date="2013" name="Genome Biol.">
        <title>The genome sequence of the most widely cultivated cacao type and its use to identify candidate genes regulating pod color.</title>
        <authorList>
            <person name="Motamayor J.C."/>
            <person name="Mockaitis K."/>
            <person name="Schmutz J."/>
            <person name="Haiminen N."/>
            <person name="Iii D.L."/>
            <person name="Cornejo O."/>
            <person name="Findley S.D."/>
            <person name="Zheng P."/>
            <person name="Utro F."/>
            <person name="Royaert S."/>
            <person name="Saski C."/>
            <person name="Jenkins J."/>
            <person name="Podicheti R."/>
            <person name="Zhao M."/>
            <person name="Scheffler B.E."/>
            <person name="Stack J.C."/>
            <person name="Feltus F.A."/>
            <person name="Mustiga G.M."/>
            <person name="Amores F."/>
            <person name="Phillips W."/>
            <person name="Marelli J.P."/>
            <person name="May G.D."/>
            <person name="Shapiro H."/>
            <person name="Ma J."/>
            <person name="Bustamante C.D."/>
            <person name="Schnell R.J."/>
            <person name="Main D."/>
            <person name="Gilbert D."/>
            <person name="Parida L."/>
            <person name="Kuhn D.N."/>
        </authorList>
    </citation>
    <scope>NUCLEOTIDE SEQUENCE [LARGE SCALE GENOMIC DNA]</scope>
    <source>
        <strain evidence="2">cv. Matina 1-6</strain>
    </source>
</reference>
<accession>A0A061E4M0</accession>
<dbReference type="Gramene" id="EOX99572">
    <property type="protein sequence ID" value="EOX99572"/>
    <property type="gene ID" value="TCM_008269"/>
</dbReference>
<name>A0A061E4M0_THECC</name>
<evidence type="ECO:0000313" key="1">
    <source>
        <dbReference type="EMBL" id="EOX99572.1"/>
    </source>
</evidence>
<protein>
    <submittedName>
        <fullName evidence="1">Uncharacterized protein</fullName>
    </submittedName>
</protein>
<dbReference type="AlphaFoldDB" id="A0A061E4M0"/>
<dbReference type="EMBL" id="CM001880">
    <property type="protein sequence ID" value="EOX99572.1"/>
    <property type="molecule type" value="Genomic_DNA"/>
</dbReference>
<gene>
    <name evidence="1" type="ORF">TCM_008269</name>
</gene>
<dbReference type="Proteomes" id="UP000026915">
    <property type="component" value="Chromosome 2"/>
</dbReference>